<organism evidence="1 2">
    <name type="scientific">Ralstonia solanacearum</name>
    <name type="common">Pseudomonas solanacearum</name>
    <dbReference type="NCBI Taxonomy" id="305"/>
    <lineage>
        <taxon>Bacteria</taxon>
        <taxon>Pseudomonadati</taxon>
        <taxon>Pseudomonadota</taxon>
        <taxon>Betaproteobacteria</taxon>
        <taxon>Burkholderiales</taxon>
        <taxon>Burkholderiaceae</taxon>
        <taxon>Ralstonia</taxon>
        <taxon>Ralstonia solanacearum species complex</taxon>
    </lineage>
</organism>
<dbReference type="EMBL" id="JAIVEX010000006">
    <property type="protein sequence ID" value="MDB0522606.1"/>
    <property type="molecule type" value="Genomic_DNA"/>
</dbReference>
<comment type="caution">
    <text evidence="1">The sequence shown here is derived from an EMBL/GenBank/DDBJ whole genome shotgun (WGS) entry which is preliminary data.</text>
</comment>
<proteinExistence type="predicted"/>
<evidence type="ECO:0000313" key="2">
    <source>
        <dbReference type="Proteomes" id="UP001143674"/>
    </source>
</evidence>
<name>A0AAE3V2Y1_RALSL</name>
<protein>
    <submittedName>
        <fullName evidence="1">Uncharacterized protein</fullName>
    </submittedName>
</protein>
<reference evidence="1" key="1">
    <citation type="submission" date="2021-09" db="EMBL/GenBank/DDBJ databases">
        <title>Genomic analysis of Ralstonia spp.</title>
        <authorList>
            <person name="Aburjaile F."/>
            <person name="Ariute J.C."/>
            <person name="Pais A.K.L."/>
            <person name="Albuquerque G.M.R."/>
            <person name="Silva A.M.F."/>
            <person name="Brenig B."/>
            <person name="Azevedo V."/>
            <person name="Matiuzzi M."/>
            <person name="Ramos R."/>
            <person name="Goes-Neto A."/>
            <person name="Soares S."/>
            <person name="Iseppon A.M.B."/>
            <person name="Souza E."/>
            <person name="Gama M."/>
        </authorList>
    </citation>
    <scope>NUCLEOTIDE SEQUENCE</scope>
    <source>
        <strain evidence="1">B4</strain>
    </source>
</reference>
<evidence type="ECO:0000313" key="1">
    <source>
        <dbReference type="EMBL" id="MDB0522606.1"/>
    </source>
</evidence>
<dbReference type="Proteomes" id="UP001143674">
    <property type="component" value="Unassembled WGS sequence"/>
</dbReference>
<gene>
    <name evidence="1" type="ORF">LBW55_13460</name>
</gene>
<accession>A0AAE3V2Y1</accession>
<dbReference type="AlphaFoldDB" id="A0AAE3V2Y1"/>
<sequence>MRTYEIKHAGPDEEKMENPAILSGAAGFPDNRRAMRWRGGIFHHGKKDKGPNVSGL</sequence>
<dbReference type="RefSeq" id="WP_155288301.1">
    <property type="nucleotide sequence ID" value="NZ_CDLS01000001.1"/>
</dbReference>
<dbReference type="GeneID" id="61365773"/>